<keyword evidence="4" id="KW-0479">Metal-binding</keyword>
<dbReference type="GO" id="GO:0019825">
    <property type="term" value="F:oxygen binding"/>
    <property type="evidence" value="ECO:0007669"/>
    <property type="project" value="InterPro"/>
</dbReference>
<evidence type="ECO:0000256" key="9">
    <source>
        <dbReference type="SAM" id="MobiDB-lite"/>
    </source>
</evidence>
<dbReference type="Proteomes" id="UP000245119">
    <property type="component" value="Linkage Group LG8"/>
</dbReference>
<keyword evidence="6" id="KW-0514">Muscle protein</keyword>
<dbReference type="Pfam" id="PF00042">
    <property type="entry name" value="Globin"/>
    <property type="match status" value="1"/>
</dbReference>
<proteinExistence type="inferred from homology"/>
<gene>
    <name evidence="11" type="ORF">C0Q70_13797</name>
</gene>
<keyword evidence="12" id="KW-1185">Reference proteome</keyword>
<dbReference type="GO" id="GO:0005344">
    <property type="term" value="F:oxygen carrier activity"/>
    <property type="evidence" value="ECO:0007669"/>
    <property type="project" value="UniProtKB-KW"/>
</dbReference>
<evidence type="ECO:0000313" key="11">
    <source>
        <dbReference type="EMBL" id="PVD26129.1"/>
    </source>
</evidence>
<dbReference type="STRING" id="400727.A0A2T7NY86"/>
<dbReference type="OrthoDB" id="6158779at2759"/>
<dbReference type="InterPro" id="IPR000971">
    <property type="entry name" value="Globin"/>
</dbReference>
<protein>
    <recommendedName>
        <fullName evidence="1">Globin</fullName>
    </recommendedName>
    <alternativeName>
        <fullName evidence="7">Myoglobin</fullName>
    </alternativeName>
</protein>
<evidence type="ECO:0000256" key="1">
    <source>
        <dbReference type="ARBA" id="ARBA00013895"/>
    </source>
</evidence>
<dbReference type="InterPro" id="IPR012292">
    <property type="entry name" value="Globin/Proto"/>
</dbReference>
<feature type="region of interest" description="Disordered" evidence="9">
    <location>
        <begin position="133"/>
        <end position="152"/>
    </location>
</feature>
<evidence type="ECO:0000256" key="3">
    <source>
        <dbReference type="ARBA" id="ARBA00022617"/>
    </source>
</evidence>
<evidence type="ECO:0000256" key="2">
    <source>
        <dbReference type="ARBA" id="ARBA00022448"/>
    </source>
</evidence>
<keyword evidence="3 8" id="KW-0349">Heme</keyword>
<comment type="caution">
    <text evidence="11">The sequence shown here is derived from an EMBL/GenBank/DDBJ whole genome shotgun (WGS) entry which is preliminary data.</text>
</comment>
<evidence type="ECO:0000256" key="6">
    <source>
        <dbReference type="ARBA" id="ARBA00023179"/>
    </source>
</evidence>
<evidence type="ECO:0000259" key="10">
    <source>
        <dbReference type="Pfam" id="PF00042"/>
    </source>
</evidence>
<reference evidence="11 12" key="1">
    <citation type="submission" date="2018-04" db="EMBL/GenBank/DDBJ databases">
        <title>The genome of golden apple snail Pomacea canaliculata provides insight into stress tolerance and invasive adaptation.</title>
        <authorList>
            <person name="Liu C."/>
            <person name="Liu B."/>
            <person name="Ren Y."/>
            <person name="Zhang Y."/>
            <person name="Wang H."/>
            <person name="Li S."/>
            <person name="Jiang F."/>
            <person name="Yin L."/>
            <person name="Zhang G."/>
            <person name="Qian W."/>
            <person name="Fan W."/>
        </authorList>
    </citation>
    <scope>NUCLEOTIDE SEQUENCE [LARGE SCALE GENOMIC DNA]</scope>
    <source>
        <strain evidence="11">SZHN2017</strain>
        <tissue evidence="11">Muscle</tissue>
    </source>
</reference>
<name>A0A2T7NY86_POMCA</name>
<dbReference type="GO" id="GO:0046872">
    <property type="term" value="F:metal ion binding"/>
    <property type="evidence" value="ECO:0007669"/>
    <property type="project" value="UniProtKB-KW"/>
</dbReference>
<keyword evidence="2 8" id="KW-0813">Transport</keyword>
<dbReference type="InterPro" id="IPR009050">
    <property type="entry name" value="Globin-like_sf"/>
</dbReference>
<comment type="similarity">
    <text evidence="8">Belongs to the globin family.</text>
</comment>
<keyword evidence="8" id="KW-0561">Oxygen transport</keyword>
<evidence type="ECO:0000256" key="5">
    <source>
        <dbReference type="ARBA" id="ARBA00023004"/>
    </source>
</evidence>
<dbReference type="AlphaFoldDB" id="A0A2T7NY86"/>
<feature type="domain" description="Globin" evidence="10">
    <location>
        <begin position="2"/>
        <end position="105"/>
    </location>
</feature>
<evidence type="ECO:0000256" key="7">
    <source>
        <dbReference type="ARBA" id="ARBA00030087"/>
    </source>
</evidence>
<evidence type="ECO:0000313" key="12">
    <source>
        <dbReference type="Proteomes" id="UP000245119"/>
    </source>
</evidence>
<keyword evidence="5" id="KW-0408">Iron</keyword>
<evidence type="ECO:0000256" key="8">
    <source>
        <dbReference type="RuleBase" id="RU000356"/>
    </source>
</evidence>
<dbReference type="InterPro" id="IPR044399">
    <property type="entry name" value="Mb-like_M"/>
</dbReference>
<accession>A0A2T7NY86</accession>
<dbReference type="GO" id="GO:0020037">
    <property type="term" value="F:heme binding"/>
    <property type="evidence" value="ECO:0007669"/>
    <property type="project" value="InterPro"/>
</dbReference>
<evidence type="ECO:0000256" key="4">
    <source>
        <dbReference type="ARBA" id="ARBA00022723"/>
    </source>
</evidence>
<dbReference type="SUPFAM" id="SSF46458">
    <property type="entry name" value="Globin-like"/>
    <property type="match status" value="1"/>
</dbReference>
<dbReference type="Gene3D" id="1.10.490.10">
    <property type="entry name" value="Globins"/>
    <property type="match status" value="1"/>
</dbReference>
<organism evidence="11 12">
    <name type="scientific">Pomacea canaliculata</name>
    <name type="common">Golden apple snail</name>
    <dbReference type="NCBI Taxonomy" id="400727"/>
    <lineage>
        <taxon>Eukaryota</taxon>
        <taxon>Metazoa</taxon>
        <taxon>Spiralia</taxon>
        <taxon>Lophotrochozoa</taxon>
        <taxon>Mollusca</taxon>
        <taxon>Gastropoda</taxon>
        <taxon>Caenogastropoda</taxon>
        <taxon>Architaenioglossa</taxon>
        <taxon>Ampullarioidea</taxon>
        <taxon>Ampullariidae</taxon>
        <taxon>Pomacea</taxon>
    </lineage>
</organism>
<dbReference type="EMBL" id="PZQS01000008">
    <property type="protein sequence ID" value="PVD26129.1"/>
    <property type="molecule type" value="Genomic_DNA"/>
</dbReference>
<sequence>MRKLFPRMVLEDGEEKFRIDPAEVRRHALMVVEGLGLAVDYLQDNDKLNRFLRIVGTRHHHANVKPEMLTKLYPAMDEGLHDVLGKGYTKRQRQAFRSFFMYIVGVFKIAMMEAASSSSQHAMRDIRHSNASWSSGIGTASTCSTKSIKTLE</sequence>
<dbReference type="CDD" id="cd01040">
    <property type="entry name" value="Mb-like"/>
    <property type="match status" value="1"/>
</dbReference>